<evidence type="ECO:0000313" key="12">
    <source>
        <dbReference type="EMBL" id="PZE21650.1"/>
    </source>
</evidence>
<dbReference type="Proteomes" id="UP000214746">
    <property type="component" value="Unassembled WGS sequence"/>
</dbReference>
<keyword evidence="13" id="KW-1185">Reference proteome</keyword>
<evidence type="ECO:0000256" key="9">
    <source>
        <dbReference type="PROSITE-ProRule" id="PRU00284"/>
    </source>
</evidence>
<dbReference type="PANTHER" id="PTHR32089">
    <property type="entry name" value="METHYL-ACCEPTING CHEMOTAXIS PROTEIN MCPB"/>
    <property type="match status" value="1"/>
</dbReference>
<dbReference type="InterPro" id="IPR033479">
    <property type="entry name" value="dCache_1"/>
</dbReference>
<evidence type="ECO:0000259" key="10">
    <source>
        <dbReference type="PROSITE" id="PS50111"/>
    </source>
</evidence>
<evidence type="ECO:0000256" key="8">
    <source>
        <dbReference type="ARBA" id="ARBA00029447"/>
    </source>
</evidence>
<dbReference type="SMART" id="SM00283">
    <property type="entry name" value="MA"/>
    <property type="match status" value="1"/>
</dbReference>
<dbReference type="PANTHER" id="PTHR32089:SF112">
    <property type="entry name" value="LYSOZYME-LIKE PROTEIN-RELATED"/>
    <property type="match status" value="1"/>
</dbReference>
<dbReference type="GO" id="GO:0004888">
    <property type="term" value="F:transmembrane signaling receptor activity"/>
    <property type="evidence" value="ECO:0007669"/>
    <property type="project" value="InterPro"/>
</dbReference>
<dbReference type="SUPFAM" id="SSF58104">
    <property type="entry name" value="Methyl-accepting chemotaxis protein (MCP) signaling domain"/>
    <property type="match status" value="1"/>
</dbReference>
<comment type="similarity">
    <text evidence="8">Belongs to the methyl-accepting chemotaxis (MCP) protein family.</text>
</comment>
<evidence type="ECO:0000313" key="13">
    <source>
        <dbReference type="Proteomes" id="UP000214746"/>
    </source>
</evidence>
<dbReference type="AlphaFoldDB" id="A0A2W1NDF8"/>
<organism evidence="12 13">
    <name type="scientific">Paenibacillus xerothermodurans</name>
    <dbReference type="NCBI Taxonomy" id="1977292"/>
    <lineage>
        <taxon>Bacteria</taxon>
        <taxon>Bacillati</taxon>
        <taxon>Bacillota</taxon>
        <taxon>Bacilli</taxon>
        <taxon>Bacillales</taxon>
        <taxon>Paenibacillaceae</taxon>
        <taxon>Paenibacillus</taxon>
    </lineage>
</organism>
<gene>
    <name evidence="12" type="ORF">CBW46_004295</name>
</gene>
<dbReference type="EMBL" id="NHRJ02000002">
    <property type="protein sequence ID" value="PZE21650.1"/>
    <property type="molecule type" value="Genomic_DNA"/>
</dbReference>
<comment type="subcellular location">
    <subcellularLocation>
        <location evidence="1">Cell membrane</location>
        <topology evidence="1">Multi-pass membrane protein</topology>
    </subcellularLocation>
</comment>
<dbReference type="CDD" id="cd06225">
    <property type="entry name" value="HAMP"/>
    <property type="match status" value="1"/>
</dbReference>
<keyword evidence="7 9" id="KW-0807">Transducer</keyword>
<comment type="caution">
    <text evidence="12">The sequence shown here is derived from an EMBL/GenBank/DDBJ whole genome shotgun (WGS) entry which is preliminary data.</text>
</comment>
<dbReference type="InterPro" id="IPR003660">
    <property type="entry name" value="HAMP_dom"/>
</dbReference>
<dbReference type="CDD" id="cd12912">
    <property type="entry name" value="PDC2_MCP_like"/>
    <property type="match status" value="1"/>
</dbReference>
<keyword evidence="6" id="KW-0472">Membrane</keyword>
<keyword evidence="4" id="KW-0812">Transmembrane</keyword>
<dbReference type="OrthoDB" id="243053at2"/>
<dbReference type="SMART" id="SM00304">
    <property type="entry name" value="HAMP"/>
    <property type="match status" value="1"/>
</dbReference>
<dbReference type="InterPro" id="IPR004089">
    <property type="entry name" value="MCPsignal_dom"/>
</dbReference>
<reference evidence="12" key="1">
    <citation type="submission" date="2018-06" db="EMBL/GenBank/DDBJ databases">
        <title>Paenibacillus xerothermodurans sp. nov. an extremely dry heat resistant spore forming bacterium isolated from the soil of Cape Canaveral, Florida.</title>
        <authorList>
            <person name="Seuylemezian A."/>
            <person name="Kaur N."/>
            <person name="Patil P."/>
            <person name="Patil P."/>
            <person name="Mayilraj S."/>
            <person name="Vaishampayan P."/>
        </authorList>
    </citation>
    <scope>NUCLEOTIDE SEQUENCE [LARGE SCALE GENOMIC DNA]</scope>
    <source>
        <strain evidence="12">ATCC 27380</strain>
    </source>
</reference>
<dbReference type="GO" id="GO:0005886">
    <property type="term" value="C:plasma membrane"/>
    <property type="evidence" value="ECO:0007669"/>
    <property type="project" value="UniProtKB-SubCell"/>
</dbReference>
<evidence type="ECO:0000259" key="11">
    <source>
        <dbReference type="PROSITE" id="PS50885"/>
    </source>
</evidence>
<dbReference type="PROSITE" id="PS50885">
    <property type="entry name" value="HAMP"/>
    <property type="match status" value="1"/>
</dbReference>
<feature type="domain" description="HAMP" evidence="11">
    <location>
        <begin position="309"/>
        <end position="361"/>
    </location>
</feature>
<dbReference type="Pfam" id="PF02743">
    <property type="entry name" value="dCache_1"/>
    <property type="match status" value="1"/>
</dbReference>
<dbReference type="PROSITE" id="PS50111">
    <property type="entry name" value="CHEMOTAXIS_TRANSDUC_2"/>
    <property type="match status" value="1"/>
</dbReference>
<name>A0A2W1NDF8_PAEXE</name>
<evidence type="ECO:0000256" key="6">
    <source>
        <dbReference type="ARBA" id="ARBA00023136"/>
    </source>
</evidence>
<keyword evidence="3" id="KW-0145">Chemotaxis</keyword>
<dbReference type="PRINTS" id="PR00260">
    <property type="entry name" value="CHEMTRNSDUCR"/>
</dbReference>
<evidence type="ECO:0000256" key="4">
    <source>
        <dbReference type="ARBA" id="ARBA00022692"/>
    </source>
</evidence>
<accession>A0A2W1NDF8</accession>
<dbReference type="Gene3D" id="1.10.287.950">
    <property type="entry name" value="Methyl-accepting chemotaxis protein"/>
    <property type="match status" value="1"/>
</dbReference>
<evidence type="ECO:0000256" key="3">
    <source>
        <dbReference type="ARBA" id="ARBA00022500"/>
    </source>
</evidence>
<sequence length="667" mass="72144">MSKFFKLSDRSIRFKLILLLLTLSTVPLLVTTFFSINYFSRLAQADNAEMQKNTTDLYIAQINEWIESKAAKTETLIKNHPEFKQGDPSHILPLLKTLKESDAEIQNYNFLNPDGVGKDISGVPINVGDRDHFLKAKNTKKVAIGDMVVSKVTNKYVFTIDVPVLDDAGNLVGVIVSTVSPETFSVLTNRIKLAQSGIGYLLSGGGDYYTYPEQERIGKKFEEFGANADALHFRDLVLSTDSGTASYTDDNGVKLLNYYGTIPNTSWRLVVSVPEREVLNEVNSTRNIAMVILAVVLVLTAAVSVWVSRSISGTVLTLSSFMKQAAQGNLTDRLEVKSRDELGQLNASVNVMLDSFSAMVKKINSSITVVASAAEQLIASTDESSKLSAEIGASIHEIAAGTGTQLSGAEQSARAMEEVAHGIQRIAESSSTVSDQASGVYEEVETGNNEIQGAIGQMNVISESANQTSRVLDALNAHAADIGRIIDLISDISNQTALLSLNASIEAARAGESGRGFAVVANEVKKLAEQTRLSVNSVADLIEQIQRSSAEATQYMSQNKQEVENGIVKMQHIDQTFGNIRSSILQVSEQVQEISAATQQISAGTEEVTASMGEMVTIAKDSADNSQLVASHSTTQMSFMEGITKSTHSLNEMMIELKELAAVFQVK</sequence>
<feature type="domain" description="Methyl-accepting transducer" evidence="10">
    <location>
        <begin position="380"/>
        <end position="616"/>
    </location>
</feature>
<dbReference type="Gene3D" id="1.10.8.500">
    <property type="entry name" value="HAMP domain in histidine kinase"/>
    <property type="match status" value="1"/>
</dbReference>
<dbReference type="GO" id="GO:0006935">
    <property type="term" value="P:chemotaxis"/>
    <property type="evidence" value="ECO:0007669"/>
    <property type="project" value="UniProtKB-KW"/>
</dbReference>
<protein>
    <submittedName>
        <fullName evidence="12">Methyl-accepting chemotaxis protein</fullName>
    </submittedName>
</protein>
<proteinExistence type="inferred from homology"/>
<evidence type="ECO:0000256" key="7">
    <source>
        <dbReference type="ARBA" id="ARBA00023224"/>
    </source>
</evidence>
<keyword evidence="5" id="KW-1133">Transmembrane helix</keyword>
<dbReference type="CDD" id="cd12914">
    <property type="entry name" value="PDC1_DGC_like"/>
    <property type="match status" value="1"/>
</dbReference>
<dbReference type="CDD" id="cd11386">
    <property type="entry name" value="MCP_signal"/>
    <property type="match status" value="1"/>
</dbReference>
<dbReference type="Gene3D" id="3.30.450.20">
    <property type="entry name" value="PAS domain"/>
    <property type="match status" value="1"/>
</dbReference>
<dbReference type="InterPro" id="IPR004090">
    <property type="entry name" value="Chemotax_Me-accpt_rcpt"/>
</dbReference>
<dbReference type="RefSeq" id="WP_089198792.1">
    <property type="nucleotide sequence ID" value="NZ_NHRJ02000002.1"/>
</dbReference>
<dbReference type="Pfam" id="PF00015">
    <property type="entry name" value="MCPsignal"/>
    <property type="match status" value="1"/>
</dbReference>
<dbReference type="Pfam" id="PF00672">
    <property type="entry name" value="HAMP"/>
    <property type="match status" value="1"/>
</dbReference>
<dbReference type="GO" id="GO:0007165">
    <property type="term" value="P:signal transduction"/>
    <property type="evidence" value="ECO:0007669"/>
    <property type="project" value="UniProtKB-KW"/>
</dbReference>
<evidence type="ECO:0000256" key="1">
    <source>
        <dbReference type="ARBA" id="ARBA00004651"/>
    </source>
</evidence>
<evidence type="ECO:0000256" key="2">
    <source>
        <dbReference type="ARBA" id="ARBA00022475"/>
    </source>
</evidence>
<keyword evidence="2" id="KW-1003">Cell membrane</keyword>
<evidence type="ECO:0000256" key="5">
    <source>
        <dbReference type="ARBA" id="ARBA00022989"/>
    </source>
</evidence>